<feature type="region of interest" description="Disordered" evidence="1">
    <location>
        <begin position="36"/>
        <end position="75"/>
    </location>
</feature>
<evidence type="ECO:0000313" key="5">
    <source>
        <dbReference type="Proteomes" id="UP000664857"/>
    </source>
</evidence>
<dbReference type="EMBL" id="JAFLVX010000024">
    <property type="protein sequence ID" value="MBO0477328.1"/>
    <property type="molecule type" value="Genomic_DNA"/>
</dbReference>
<dbReference type="Pfam" id="PF13731">
    <property type="entry name" value="WxL"/>
    <property type="match status" value="1"/>
</dbReference>
<evidence type="ECO:0000256" key="1">
    <source>
        <dbReference type="SAM" id="MobiDB-lite"/>
    </source>
</evidence>
<protein>
    <submittedName>
        <fullName evidence="4">WxL domain-containing protein</fullName>
    </submittedName>
</protein>
<proteinExistence type="predicted"/>
<accession>A0ABS3HU90</accession>
<feature type="domain" description="WxL" evidence="3">
    <location>
        <begin position="26"/>
        <end position="284"/>
    </location>
</feature>
<reference evidence="4 5" key="1">
    <citation type="submission" date="2021-03" db="EMBL/GenBank/DDBJ databases">
        <title>Enterococcal diversity collection.</title>
        <authorList>
            <person name="Gilmore M.S."/>
            <person name="Schwartzman J."/>
            <person name="Van Tyne D."/>
            <person name="Martin M."/>
            <person name="Earl A.M."/>
            <person name="Manson A.L."/>
            <person name="Straub T."/>
            <person name="Salamzade R."/>
            <person name="Saavedra J."/>
            <person name="Lebreton F."/>
            <person name="Prichula J."/>
            <person name="Schaufler K."/>
            <person name="Gaca A."/>
            <person name="Sgardioli B."/>
            <person name="Wagenaar J."/>
            <person name="Strong T."/>
        </authorList>
    </citation>
    <scope>NUCLEOTIDE SEQUENCE [LARGE SCALE GENOMIC DNA]</scope>
    <source>
        <strain evidence="4 5">DIV0080</strain>
    </source>
</reference>
<organism evidence="4 5">
    <name type="scientific">Candidatus Vagococcus giribetii</name>
    <dbReference type="NCBI Taxonomy" id="2230876"/>
    <lineage>
        <taxon>Bacteria</taxon>
        <taxon>Bacillati</taxon>
        <taxon>Bacillota</taxon>
        <taxon>Bacilli</taxon>
        <taxon>Lactobacillales</taxon>
        <taxon>Enterococcaceae</taxon>
        <taxon>Vagococcus</taxon>
    </lineage>
</organism>
<comment type="caution">
    <text evidence="4">The sequence shown here is derived from an EMBL/GenBank/DDBJ whole genome shotgun (WGS) entry which is preliminary data.</text>
</comment>
<gene>
    <name evidence="4" type="ORF">DOK76_09605</name>
</gene>
<dbReference type="Proteomes" id="UP000664857">
    <property type="component" value="Unassembled WGS sequence"/>
</dbReference>
<evidence type="ECO:0000256" key="2">
    <source>
        <dbReference type="SAM" id="SignalP"/>
    </source>
</evidence>
<sequence>MKKVCISLLMCSVVLTSYGVVNSEAATRNAKTIGDITFTEGGGENEVDTPDPNPDTSPDKKPDPNPEPVQDGDAGKGALKFTYLPAIHFGISELNAQNISYYYAELMERNYGDPAQNGDYPTFLTVQDVRGGAKGWKVSAKHDGKFINKADTTDVLKARIQVNNANIHTNTFTEAADIAKYKPTSKVTAQGNDYVTISSDASQEVELMVAPMGTGYGKWSQGFGATNKLTTGKGKNGIEDTGKVNSTKVNRNLGVRLEFPAQVAQTDVAKNKYEATIVWGLSDTL</sequence>
<name>A0ABS3HU90_9ENTE</name>
<feature type="signal peptide" evidence="2">
    <location>
        <begin position="1"/>
        <end position="19"/>
    </location>
</feature>
<dbReference type="InterPro" id="IPR027994">
    <property type="entry name" value="WxL_dom"/>
</dbReference>
<feature type="chain" id="PRO_5046660858" evidence="2">
    <location>
        <begin position="20"/>
        <end position="285"/>
    </location>
</feature>
<keyword evidence="2" id="KW-0732">Signal</keyword>
<keyword evidence="5" id="KW-1185">Reference proteome</keyword>
<dbReference type="RefSeq" id="WP_206967185.1">
    <property type="nucleotide sequence ID" value="NZ_JAFLVX010000024.1"/>
</dbReference>
<evidence type="ECO:0000259" key="3">
    <source>
        <dbReference type="Pfam" id="PF13731"/>
    </source>
</evidence>
<evidence type="ECO:0000313" key="4">
    <source>
        <dbReference type="EMBL" id="MBO0477328.1"/>
    </source>
</evidence>